<dbReference type="KEGG" id="mff:MFFC18_37860"/>
<evidence type="ECO:0000313" key="1">
    <source>
        <dbReference type="EMBL" id="QEG23882.1"/>
    </source>
</evidence>
<dbReference type="Proteomes" id="UP000322214">
    <property type="component" value="Chromosome"/>
</dbReference>
<dbReference type="STRING" id="980251.GCA_001642875_00199"/>
<evidence type="ECO:0000313" key="2">
    <source>
        <dbReference type="Proteomes" id="UP000322214"/>
    </source>
</evidence>
<evidence type="ECO:0008006" key="3">
    <source>
        <dbReference type="Google" id="ProtNLM"/>
    </source>
</evidence>
<dbReference type="AlphaFoldDB" id="A0A5B9PGJ3"/>
<keyword evidence="2" id="KW-1185">Reference proteome</keyword>
<protein>
    <recommendedName>
        <fullName evidence="3">Arrestin-like N-terminal domain-containing protein</fullName>
    </recommendedName>
</protein>
<reference evidence="1 2" key="1">
    <citation type="submission" date="2019-08" db="EMBL/GenBank/DDBJ databases">
        <title>Deep-cultivation of Planctomycetes and their phenomic and genomic characterization uncovers novel biology.</title>
        <authorList>
            <person name="Wiegand S."/>
            <person name="Jogler M."/>
            <person name="Boedeker C."/>
            <person name="Pinto D."/>
            <person name="Vollmers J."/>
            <person name="Rivas-Marin E."/>
            <person name="Kohn T."/>
            <person name="Peeters S.H."/>
            <person name="Heuer A."/>
            <person name="Rast P."/>
            <person name="Oberbeckmann S."/>
            <person name="Bunk B."/>
            <person name="Jeske O."/>
            <person name="Meyerdierks A."/>
            <person name="Storesund J.E."/>
            <person name="Kallscheuer N."/>
            <person name="Luecker S."/>
            <person name="Lage O.M."/>
            <person name="Pohl T."/>
            <person name="Merkel B.J."/>
            <person name="Hornburger P."/>
            <person name="Mueller R.-W."/>
            <person name="Bruemmer F."/>
            <person name="Labrenz M."/>
            <person name="Spormann A.M."/>
            <person name="Op den Camp H."/>
            <person name="Overmann J."/>
            <person name="Amann R."/>
            <person name="Jetten M.S.M."/>
            <person name="Mascher T."/>
            <person name="Medema M.H."/>
            <person name="Devos D.P."/>
            <person name="Kaster A.-K."/>
            <person name="Ovreas L."/>
            <person name="Rohde M."/>
            <person name="Galperin M.Y."/>
            <person name="Jogler C."/>
        </authorList>
    </citation>
    <scope>NUCLEOTIDE SEQUENCE [LARGE SCALE GENOMIC DNA]</scope>
    <source>
        <strain evidence="1 2">FC18</strain>
    </source>
</reference>
<gene>
    <name evidence="1" type="ORF">MFFC18_37860</name>
</gene>
<name>A0A5B9PGJ3_9BACT</name>
<accession>A0A5B9PGJ3</accession>
<sequence>MIQIKIENEASVFTPGDQINGVVHWSDLTGDSLEVRLIWFTIGKGDRDFELVATHRVVSYGPSGSERFQFEAPRRPQSFSGKLISLQWAIEAIVFPDQDAARVDLVISNSGQEINIAESSE</sequence>
<organism evidence="1 2">
    <name type="scientific">Mariniblastus fucicola</name>
    <dbReference type="NCBI Taxonomy" id="980251"/>
    <lineage>
        <taxon>Bacteria</taxon>
        <taxon>Pseudomonadati</taxon>
        <taxon>Planctomycetota</taxon>
        <taxon>Planctomycetia</taxon>
        <taxon>Pirellulales</taxon>
        <taxon>Pirellulaceae</taxon>
        <taxon>Mariniblastus</taxon>
    </lineage>
</organism>
<dbReference type="RefSeq" id="WP_075082998.1">
    <property type="nucleotide sequence ID" value="NZ_CP042912.1"/>
</dbReference>
<dbReference type="OrthoDB" id="215384at2"/>
<dbReference type="EMBL" id="CP042912">
    <property type="protein sequence ID" value="QEG23882.1"/>
    <property type="molecule type" value="Genomic_DNA"/>
</dbReference>
<proteinExistence type="predicted"/>